<evidence type="ECO:0000313" key="3">
    <source>
        <dbReference type="WBParaSite" id="SVE_1781700.1"/>
    </source>
</evidence>
<sequence length="93" mass="10504">MENSTPYKSSGIVMMVEVGGTGIRSTLNLFMPEHQKLLCYLITETQYYFLYNGKGLLVTRNNDSLGEKAIDKEENKEEMIGDSSRNGKHPIDI</sequence>
<name>A0A0K0FZD9_STRVS</name>
<dbReference type="WBParaSite" id="SVE_1781700.1">
    <property type="protein sequence ID" value="SVE_1781700.1"/>
    <property type="gene ID" value="SVE_1781700"/>
</dbReference>
<dbReference type="AlphaFoldDB" id="A0A0K0FZD9"/>
<protein>
    <submittedName>
        <fullName evidence="3">Uncharacterized protein</fullName>
    </submittedName>
</protein>
<evidence type="ECO:0000313" key="2">
    <source>
        <dbReference type="Proteomes" id="UP000035680"/>
    </source>
</evidence>
<keyword evidence="2" id="KW-1185">Reference proteome</keyword>
<dbReference type="Proteomes" id="UP000035680">
    <property type="component" value="Unassembled WGS sequence"/>
</dbReference>
<organism evidence="2 3">
    <name type="scientific">Strongyloides venezuelensis</name>
    <name type="common">Threadworm</name>
    <dbReference type="NCBI Taxonomy" id="75913"/>
    <lineage>
        <taxon>Eukaryota</taxon>
        <taxon>Metazoa</taxon>
        <taxon>Ecdysozoa</taxon>
        <taxon>Nematoda</taxon>
        <taxon>Chromadorea</taxon>
        <taxon>Rhabditida</taxon>
        <taxon>Tylenchina</taxon>
        <taxon>Panagrolaimomorpha</taxon>
        <taxon>Strongyloidoidea</taxon>
        <taxon>Strongyloididae</taxon>
        <taxon>Strongyloides</taxon>
    </lineage>
</organism>
<accession>A0A0K0FZD9</accession>
<feature type="region of interest" description="Disordered" evidence="1">
    <location>
        <begin position="72"/>
        <end position="93"/>
    </location>
</feature>
<reference evidence="3" key="2">
    <citation type="submission" date="2015-08" db="UniProtKB">
        <authorList>
            <consortium name="WormBaseParasite"/>
        </authorList>
    </citation>
    <scope>IDENTIFICATION</scope>
</reference>
<proteinExistence type="predicted"/>
<reference evidence="2" key="1">
    <citation type="submission" date="2014-07" db="EMBL/GenBank/DDBJ databases">
        <authorList>
            <person name="Martin A.A"/>
            <person name="De Silva N."/>
        </authorList>
    </citation>
    <scope>NUCLEOTIDE SEQUENCE</scope>
</reference>
<evidence type="ECO:0000256" key="1">
    <source>
        <dbReference type="SAM" id="MobiDB-lite"/>
    </source>
</evidence>